<name>A0A9D4CHJ4_DREPO</name>
<dbReference type="GO" id="GO:0005737">
    <property type="term" value="C:cytoplasm"/>
    <property type="evidence" value="ECO:0007669"/>
    <property type="project" value="UniProtKB-SubCell"/>
</dbReference>
<evidence type="ECO:0000256" key="4">
    <source>
        <dbReference type="ARBA" id="ARBA00022786"/>
    </source>
</evidence>
<feature type="region of interest" description="Disordered" evidence="6">
    <location>
        <begin position="119"/>
        <end position="152"/>
    </location>
</feature>
<dbReference type="OrthoDB" id="10060331at2759"/>
<dbReference type="Proteomes" id="UP000828390">
    <property type="component" value="Unassembled WGS sequence"/>
</dbReference>
<comment type="caution">
    <text evidence="7">The sequence shown here is derived from an EMBL/GenBank/DDBJ whole genome shotgun (WGS) entry which is preliminary data.</text>
</comment>
<evidence type="ECO:0008006" key="9">
    <source>
        <dbReference type="Google" id="ProtNLM"/>
    </source>
</evidence>
<dbReference type="EMBL" id="JAIWYP010000012">
    <property type="protein sequence ID" value="KAH3724628.1"/>
    <property type="molecule type" value="Genomic_DNA"/>
</dbReference>
<comment type="subcellular location">
    <subcellularLocation>
        <location evidence="2">Cytoplasm</location>
    </subcellularLocation>
    <subcellularLocation>
        <location evidence="1">Nucleus</location>
    </subcellularLocation>
</comment>
<dbReference type="PANTHER" id="PTHR12493:SF0">
    <property type="entry name" value="CUE DOMAIN-CONTAINING PROTEIN 2"/>
    <property type="match status" value="1"/>
</dbReference>
<evidence type="ECO:0000256" key="2">
    <source>
        <dbReference type="ARBA" id="ARBA00004496"/>
    </source>
</evidence>
<evidence type="ECO:0000256" key="5">
    <source>
        <dbReference type="ARBA" id="ARBA00023242"/>
    </source>
</evidence>
<evidence type="ECO:0000313" key="8">
    <source>
        <dbReference type="Proteomes" id="UP000828390"/>
    </source>
</evidence>
<sequence length="294" mass="32751">MTQQGESRVQEALAKFLRKHKLEERISDVDGIVLQYVLSILEDLGDGSGVGENIDVDQFVEVMDAYIPGFGDIDSVAVCDWMFELASKMSQGTAPEPTSPTVTSDLPMTSDLVQGACSRLEPETRASRCRNAGSAGDSERSSSESSSEDIDAQVDQLSELFPDSVRLELEHCVRGAGGDLEGAVQLVLTRHETGASITQDKKPKVKRPQTISQLDDKKAKEMLMERYAFIDVNEDKKQYKPKVPKAEPKKLVRYLDNQVVNTKGQKFTEIKTEESEEAKNTYINLKPAKKYRFH</sequence>
<dbReference type="PANTHER" id="PTHR12493">
    <property type="entry name" value="CUE DOMAIN CONTAINING 2"/>
    <property type="match status" value="1"/>
</dbReference>
<reference evidence="7" key="1">
    <citation type="journal article" date="2019" name="bioRxiv">
        <title>The Genome of the Zebra Mussel, Dreissena polymorpha: A Resource for Invasive Species Research.</title>
        <authorList>
            <person name="McCartney M.A."/>
            <person name="Auch B."/>
            <person name="Kono T."/>
            <person name="Mallez S."/>
            <person name="Zhang Y."/>
            <person name="Obille A."/>
            <person name="Becker A."/>
            <person name="Abrahante J.E."/>
            <person name="Garbe J."/>
            <person name="Badalamenti J.P."/>
            <person name="Herman A."/>
            <person name="Mangelson H."/>
            <person name="Liachko I."/>
            <person name="Sullivan S."/>
            <person name="Sone E.D."/>
            <person name="Koren S."/>
            <person name="Silverstein K.A.T."/>
            <person name="Beckman K.B."/>
            <person name="Gohl D.M."/>
        </authorList>
    </citation>
    <scope>NUCLEOTIDE SEQUENCE</scope>
    <source>
        <strain evidence="7">Duluth1</strain>
        <tissue evidence="7">Whole animal</tissue>
    </source>
</reference>
<accession>A0A9D4CHJ4</accession>
<evidence type="ECO:0000256" key="1">
    <source>
        <dbReference type="ARBA" id="ARBA00004123"/>
    </source>
</evidence>
<evidence type="ECO:0000256" key="3">
    <source>
        <dbReference type="ARBA" id="ARBA00022490"/>
    </source>
</evidence>
<proteinExistence type="predicted"/>
<reference evidence="7" key="2">
    <citation type="submission" date="2020-11" db="EMBL/GenBank/DDBJ databases">
        <authorList>
            <person name="McCartney M.A."/>
            <person name="Auch B."/>
            <person name="Kono T."/>
            <person name="Mallez S."/>
            <person name="Becker A."/>
            <person name="Gohl D.M."/>
            <person name="Silverstein K.A.T."/>
            <person name="Koren S."/>
            <person name="Bechman K.B."/>
            <person name="Herman A."/>
            <person name="Abrahante J.E."/>
            <person name="Garbe J."/>
        </authorList>
    </citation>
    <scope>NUCLEOTIDE SEQUENCE</scope>
    <source>
        <strain evidence="7">Duluth1</strain>
        <tissue evidence="7">Whole animal</tissue>
    </source>
</reference>
<protein>
    <recommendedName>
        <fullName evidence="9">CUE domain-containing protein 2</fullName>
    </recommendedName>
</protein>
<keyword evidence="8" id="KW-1185">Reference proteome</keyword>
<dbReference type="AlphaFoldDB" id="A0A9D4CHJ4"/>
<keyword evidence="3" id="KW-0963">Cytoplasm</keyword>
<evidence type="ECO:0000313" key="7">
    <source>
        <dbReference type="EMBL" id="KAH3724628.1"/>
    </source>
</evidence>
<keyword evidence="4" id="KW-0833">Ubl conjugation pathway</keyword>
<keyword evidence="5" id="KW-0539">Nucleus</keyword>
<evidence type="ECO:0000256" key="6">
    <source>
        <dbReference type="SAM" id="MobiDB-lite"/>
    </source>
</evidence>
<dbReference type="GO" id="GO:0005634">
    <property type="term" value="C:nucleus"/>
    <property type="evidence" value="ECO:0007669"/>
    <property type="project" value="UniProtKB-SubCell"/>
</dbReference>
<organism evidence="7 8">
    <name type="scientific">Dreissena polymorpha</name>
    <name type="common">Zebra mussel</name>
    <name type="synonym">Mytilus polymorpha</name>
    <dbReference type="NCBI Taxonomy" id="45954"/>
    <lineage>
        <taxon>Eukaryota</taxon>
        <taxon>Metazoa</taxon>
        <taxon>Spiralia</taxon>
        <taxon>Lophotrochozoa</taxon>
        <taxon>Mollusca</taxon>
        <taxon>Bivalvia</taxon>
        <taxon>Autobranchia</taxon>
        <taxon>Heteroconchia</taxon>
        <taxon>Euheterodonta</taxon>
        <taxon>Imparidentia</taxon>
        <taxon>Neoheterodontei</taxon>
        <taxon>Myida</taxon>
        <taxon>Dreissenoidea</taxon>
        <taxon>Dreissenidae</taxon>
        <taxon>Dreissena</taxon>
    </lineage>
</organism>
<gene>
    <name evidence="7" type="ORF">DPMN_050450</name>
</gene>